<gene>
    <name evidence="4" type="ORF">HJG54_34990</name>
</gene>
<reference evidence="4" key="1">
    <citation type="submission" date="2020-05" db="EMBL/GenBank/DDBJ databases">
        <authorList>
            <person name="Zhu T."/>
            <person name="Keshari N."/>
            <person name="Lu X."/>
        </authorList>
    </citation>
    <scope>NUCLEOTIDE SEQUENCE</scope>
    <source>
        <strain evidence="4">NK1-12</strain>
        <plasmid evidence="4">p1</plasmid>
    </source>
</reference>
<dbReference type="Pfam" id="PF13115">
    <property type="entry name" value="YtkA"/>
    <property type="match status" value="1"/>
</dbReference>
<organism evidence="4">
    <name type="scientific">Leptolyngbya sp. NK1-12</name>
    <dbReference type="NCBI Taxonomy" id="2547451"/>
    <lineage>
        <taxon>Bacteria</taxon>
        <taxon>Bacillati</taxon>
        <taxon>Cyanobacteriota</taxon>
        <taxon>Cyanophyceae</taxon>
        <taxon>Leptolyngbyales</taxon>
        <taxon>Leptolyngbyaceae</taxon>
        <taxon>Leptolyngbya group</taxon>
        <taxon>Leptolyngbya</taxon>
    </lineage>
</organism>
<evidence type="ECO:0000256" key="1">
    <source>
        <dbReference type="SAM" id="MobiDB-lite"/>
    </source>
</evidence>
<dbReference type="EMBL" id="CP053588">
    <property type="protein sequence ID" value="WNZ28109.1"/>
    <property type="molecule type" value="Genomic_DNA"/>
</dbReference>
<accession>A0AA97AKQ9</accession>
<feature type="signal peptide" evidence="2">
    <location>
        <begin position="1"/>
        <end position="20"/>
    </location>
</feature>
<evidence type="ECO:0000313" key="4">
    <source>
        <dbReference type="EMBL" id="WNZ28109.1"/>
    </source>
</evidence>
<protein>
    <recommendedName>
        <fullName evidence="3">YtkA-like domain-containing protein</fullName>
    </recommendedName>
</protein>
<evidence type="ECO:0000259" key="3">
    <source>
        <dbReference type="Pfam" id="PF13115"/>
    </source>
</evidence>
<feature type="region of interest" description="Disordered" evidence="1">
    <location>
        <begin position="24"/>
        <end position="60"/>
    </location>
</feature>
<feature type="chain" id="PRO_5041683928" description="YtkA-like domain-containing protein" evidence="2">
    <location>
        <begin position="21"/>
        <end position="167"/>
    </location>
</feature>
<sequence>MKLSKLVLIVFSMTGLTFLAACGTGQSTGSGSRPTAASDTTGKTEASSRDIQPVTQTGNARMTLSELTMPLPQGKTTLRLVVADPTGQPLAVQGIEAEMTMSEQAMEAMGMKEMGAGSAKTEVKSAASPGTYDIETNFPFGGDWQLTVALNDAQPPARAVFDIPVQQ</sequence>
<dbReference type="PROSITE" id="PS51257">
    <property type="entry name" value="PROKAR_LIPOPROTEIN"/>
    <property type="match status" value="1"/>
</dbReference>
<dbReference type="RefSeq" id="WP_316437142.1">
    <property type="nucleotide sequence ID" value="NZ_CP053588.1"/>
</dbReference>
<dbReference type="AlphaFoldDB" id="A0AA97AKQ9"/>
<keyword evidence="2" id="KW-0732">Signal</keyword>
<keyword evidence="4" id="KW-0614">Plasmid</keyword>
<geneLocation type="plasmid" evidence="4">
    <name>p1</name>
</geneLocation>
<name>A0AA97AKQ9_9CYAN</name>
<evidence type="ECO:0000256" key="2">
    <source>
        <dbReference type="SAM" id="SignalP"/>
    </source>
</evidence>
<feature type="domain" description="YtkA-like" evidence="3">
    <location>
        <begin position="61"/>
        <end position="148"/>
    </location>
</feature>
<dbReference type="InterPro" id="IPR032693">
    <property type="entry name" value="YtkA-like_dom"/>
</dbReference>
<proteinExistence type="predicted"/>